<keyword evidence="2" id="KW-1185">Reference proteome</keyword>
<protein>
    <submittedName>
        <fullName evidence="1">Uncharacterized protein</fullName>
    </submittedName>
</protein>
<dbReference type="VEuPathDB" id="FungiDB:HpaG803537"/>
<evidence type="ECO:0000313" key="2">
    <source>
        <dbReference type="Proteomes" id="UP000011713"/>
    </source>
</evidence>
<reference evidence="1" key="2">
    <citation type="submission" date="2015-06" db="UniProtKB">
        <authorList>
            <consortium name="EnsemblProtists"/>
        </authorList>
    </citation>
    <scope>IDENTIFICATION</scope>
    <source>
        <strain evidence="1">Emoy2</strain>
    </source>
</reference>
<dbReference type="EMBL" id="JH598095">
    <property type="status" value="NOT_ANNOTATED_CDS"/>
    <property type="molecule type" value="Genomic_DNA"/>
</dbReference>
<dbReference type="HOGENOM" id="CLU_1809883_0_0_1"/>
<dbReference type="AlphaFoldDB" id="M4BB75"/>
<accession>M4BB75</accession>
<proteinExistence type="predicted"/>
<evidence type="ECO:0000313" key="1">
    <source>
        <dbReference type="EnsemblProtists" id="HpaP803537"/>
    </source>
</evidence>
<organism evidence="1 2">
    <name type="scientific">Hyaloperonospora arabidopsidis (strain Emoy2)</name>
    <name type="common">Downy mildew agent</name>
    <name type="synonym">Peronospora arabidopsidis</name>
    <dbReference type="NCBI Taxonomy" id="559515"/>
    <lineage>
        <taxon>Eukaryota</taxon>
        <taxon>Sar</taxon>
        <taxon>Stramenopiles</taxon>
        <taxon>Oomycota</taxon>
        <taxon>Peronosporomycetes</taxon>
        <taxon>Peronosporales</taxon>
        <taxon>Peronosporaceae</taxon>
        <taxon>Hyaloperonospora</taxon>
    </lineage>
</organism>
<name>M4BB75_HYAAE</name>
<sequence>MRACTGLTIRIVLWSRGRSPGGRAGAPMRTGTASVPNPVLKVAAGRDSYAAAVTGPGAHNFNSGGNHSSCTLDGTSEHTSRHCTKGAGIYSPARCGSSGDVLCPPTRGVPNSAGASSPSQAHLTVLACPCRGTAHLSGLSPAR</sequence>
<reference evidence="2" key="1">
    <citation type="journal article" date="2010" name="Science">
        <title>Signatures of adaptation to obligate biotrophy in the Hyaloperonospora arabidopsidis genome.</title>
        <authorList>
            <person name="Baxter L."/>
            <person name="Tripathy S."/>
            <person name="Ishaque N."/>
            <person name="Boot N."/>
            <person name="Cabral A."/>
            <person name="Kemen E."/>
            <person name="Thines M."/>
            <person name="Ah-Fong A."/>
            <person name="Anderson R."/>
            <person name="Badejoko W."/>
            <person name="Bittner-Eddy P."/>
            <person name="Boore J.L."/>
            <person name="Chibucos M.C."/>
            <person name="Coates M."/>
            <person name="Dehal P."/>
            <person name="Delehaunty K."/>
            <person name="Dong S."/>
            <person name="Downton P."/>
            <person name="Dumas B."/>
            <person name="Fabro G."/>
            <person name="Fronick C."/>
            <person name="Fuerstenberg S.I."/>
            <person name="Fulton L."/>
            <person name="Gaulin E."/>
            <person name="Govers F."/>
            <person name="Hughes L."/>
            <person name="Humphray S."/>
            <person name="Jiang R.H."/>
            <person name="Judelson H."/>
            <person name="Kamoun S."/>
            <person name="Kyung K."/>
            <person name="Meijer H."/>
            <person name="Minx P."/>
            <person name="Morris P."/>
            <person name="Nelson J."/>
            <person name="Phuntumart V."/>
            <person name="Qutob D."/>
            <person name="Rehmany A."/>
            <person name="Rougon-Cardoso A."/>
            <person name="Ryden P."/>
            <person name="Torto-Alalibo T."/>
            <person name="Studholme D."/>
            <person name="Wang Y."/>
            <person name="Win J."/>
            <person name="Wood J."/>
            <person name="Clifton S.W."/>
            <person name="Rogers J."/>
            <person name="Van den Ackerveken G."/>
            <person name="Jones J.D."/>
            <person name="McDowell J.M."/>
            <person name="Beynon J."/>
            <person name="Tyler B.M."/>
        </authorList>
    </citation>
    <scope>NUCLEOTIDE SEQUENCE [LARGE SCALE GENOMIC DNA]</scope>
    <source>
        <strain evidence="2">Emoy2</strain>
    </source>
</reference>
<dbReference type="Proteomes" id="UP000011713">
    <property type="component" value="Unassembled WGS sequence"/>
</dbReference>
<dbReference type="EnsemblProtists" id="HpaT803537">
    <property type="protein sequence ID" value="HpaP803537"/>
    <property type="gene ID" value="HpaG803537"/>
</dbReference>
<dbReference type="InParanoid" id="M4BB75"/>